<feature type="transmembrane region" description="Helical" evidence="1">
    <location>
        <begin position="31"/>
        <end position="49"/>
    </location>
</feature>
<accession>A0A0A2A9R5</accession>
<dbReference type="EMBL" id="JNAM01000005">
    <property type="protein sequence ID" value="KGF98627.1"/>
    <property type="molecule type" value="Genomic_DNA"/>
</dbReference>
<keyword evidence="1" id="KW-1133">Transmembrane helix</keyword>
<gene>
    <name evidence="2" type="ORF">EU96_0590</name>
</gene>
<evidence type="ECO:0000313" key="3">
    <source>
        <dbReference type="Proteomes" id="UP000030445"/>
    </source>
</evidence>
<organism evidence="2 3">
    <name type="scientific">Prochlorococcus marinus str. MIT 9302</name>
    <dbReference type="NCBI Taxonomy" id="74545"/>
    <lineage>
        <taxon>Bacteria</taxon>
        <taxon>Bacillati</taxon>
        <taxon>Cyanobacteriota</taxon>
        <taxon>Cyanophyceae</taxon>
        <taxon>Synechococcales</taxon>
        <taxon>Prochlorococcaceae</taxon>
        <taxon>Prochlorococcus</taxon>
    </lineage>
</organism>
<keyword evidence="1" id="KW-0812">Transmembrane</keyword>
<protein>
    <submittedName>
        <fullName evidence="2">Uncharacterized protein</fullName>
    </submittedName>
</protein>
<dbReference type="AlphaFoldDB" id="A0A0A2A9R5"/>
<keyword evidence="1" id="KW-0472">Membrane</keyword>
<evidence type="ECO:0000256" key="1">
    <source>
        <dbReference type="SAM" id="Phobius"/>
    </source>
</evidence>
<reference evidence="3" key="1">
    <citation type="journal article" date="2014" name="Sci. Data">
        <title>Genomes of diverse isolates of the marine cyanobacterium Prochlorococcus.</title>
        <authorList>
            <person name="Biller S."/>
            <person name="Berube P."/>
            <person name="Thompson J."/>
            <person name="Kelly L."/>
            <person name="Roggensack S."/>
            <person name="Awad L."/>
            <person name="Roache-Johnson K."/>
            <person name="Ding H."/>
            <person name="Giovannoni S.J."/>
            <person name="Moore L.R."/>
            <person name="Chisholm S.W."/>
        </authorList>
    </citation>
    <scope>NUCLEOTIDE SEQUENCE [LARGE SCALE GENOMIC DNA]</scope>
    <source>
        <strain evidence="3">MIT 9302</strain>
    </source>
</reference>
<sequence length="55" mass="6425">MISDPLLIGIPIFILLLLINQRLFYLMPLDVFLMNMCVVVIALLVRREIKLKKAR</sequence>
<comment type="caution">
    <text evidence="2">The sequence shown here is derived from an EMBL/GenBank/DDBJ whole genome shotgun (WGS) entry which is preliminary data.</text>
</comment>
<name>A0A0A2A9R5_PROMR</name>
<proteinExistence type="predicted"/>
<dbReference type="Proteomes" id="UP000030445">
    <property type="component" value="Unassembled WGS sequence"/>
</dbReference>
<evidence type="ECO:0000313" key="2">
    <source>
        <dbReference type="EMBL" id="KGF98627.1"/>
    </source>
</evidence>